<protein>
    <submittedName>
        <fullName evidence="1">Protein HYPER-SENSITIVITY-RELATED 4</fullName>
    </submittedName>
</protein>
<sequence length="495" mass="55550">MCSQCLMDSPNRRRDLCPCCVFSNAFALLLKLWRFNHPPLEHGVGNVPPVGSQLTPEYLLLVRNSHLVSSGNIHSDRYKRRLSAVASSSPPKPIFVDSFPKLKVWYRQHQACIASTLSGLVHGTPVYQIVDGLLNMMFRKINRASSSVTCVTSGSSSSSGPGNEDTSARPKLPAWDVLEAVPFVVDAALTAFLSTYTTFAASAMLVRSVLNEVQAMTKRLIPQQFHDKILSKMGGLLGNFSSQMILVIDETNGLSFNEIFEASEIYLRLKISPSVERLKVSKAPGEKDLCVSINQGEKIVDTFEGVQVTWQMICIETQKTSTDYEGGFETNMAEHRSIELCFHKKYREMVLSFYLPYILERSKAMKEENKVVKLNSCYGAWDSINLNHPSTFDTLAMDPTLKKEVIDDLDRFVKRKDFYRRVGKAWKRGYLLSGPPGTGKSSLIAAMANYLKFHIYDLELTSLQSDAELRRLLIYTANKSILVIEDTDCSSNFQN</sequence>
<name>A0ACC0IHR5_9ERIC</name>
<evidence type="ECO:0000313" key="2">
    <source>
        <dbReference type="Proteomes" id="UP001060215"/>
    </source>
</evidence>
<organism evidence="1 2">
    <name type="scientific">Camellia lanceoleosa</name>
    <dbReference type="NCBI Taxonomy" id="1840588"/>
    <lineage>
        <taxon>Eukaryota</taxon>
        <taxon>Viridiplantae</taxon>
        <taxon>Streptophyta</taxon>
        <taxon>Embryophyta</taxon>
        <taxon>Tracheophyta</taxon>
        <taxon>Spermatophyta</taxon>
        <taxon>Magnoliopsida</taxon>
        <taxon>eudicotyledons</taxon>
        <taxon>Gunneridae</taxon>
        <taxon>Pentapetalae</taxon>
        <taxon>asterids</taxon>
        <taxon>Ericales</taxon>
        <taxon>Theaceae</taxon>
        <taxon>Camellia</taxon>
    </lineage>
</organism>
<proteinExistence type="predicted"/>
<dbReference type="EMBL" id="CM045763">
    <property type="protein sequence ID" value="KAI8023666.1"/>
    <property type="molecule type" value="Genomic_DNA"/>
</dbReference>
<accession>A0ACC0IHR5</accession>
<evidence type="ECO:0000313" key="1">
    <source>
        <dbReference type="EMBL" id="KAI8023666.1"/>
    </source>
</evidence>
<reference evidence="1 2" key="1">
    <citation type="journal article" date="2022" name="Plant J.">
        <title>Chromosome-level genome of Camellia lanceoleosa provides a valuable resource for understanding genome evolution and self-incompatibility.</title>
        <authorList>
            <person name="Gong W."/>
            <person name="Xiao S."/>
            <person name="Wang L."/>
            <person name="Liao Z."/>
            <person name="Chang Y."/>
            <person name="Mo W."/>
            <person name="Hu G."/>
            <person name="Li W."/>
            <person name="Zhao G."/>
            <person name="Zhu H."/>
            <person name="Hu X."/>
            <person name="Ji K."/>
            <person name="Xiang X."/>
            <person name="Song Q."/>
            <person name="Yuan D."/>
            <person name="Jin S."/>
            <person name="Zhang L."/>
        </authorList>
    </citation>
    <scope>NUCLEOTIDE SEQUENCE [LARGE SCALE GENOMIC DNA]</scope>
    <source>
        <strain evidence="1">SQ_2022a</strain>
    </source>
</reference>
<dbReference type="Proteomes" id="UP001060215">
    <property type="component" value="Chromosome 6"/>
</dbReference>
<comment type="caution">
    <text evidence="1">The sequence shown here is derived from an EMBL/GenBank/DDBJ whole genome shotgun (WGS) entry which is preliminary data.</text>
</comment>
<gene>
    <name evidence="1" type="ORF">LOK49_LG03G00122</name>
</gene>
<keyword evidence="2" id="KW-1185">Reference proteome</keyword>